<name>A0A7I9ZK15_9MYCO</name>
<keyword evidence="2" id="KW-1185">Reference proteome</keyword>
<evidence type="ECO:0000313" key="1">
    <source>
        <dbReference type="EMBL" id="GFH00978.1"/>
    </source>
</evidence>
<gene>
    <name evidence="1" type="ORF">MHIP_14610</name>
</gene>
<organism evidence="1 2">
    <name type="scientific">Mycolicibacterium hippocampi</name>
    <dbReference type="NCBI Taxonomy" id="659824"/>
    <lineage>
        <taxon>Bacteria</taxon>
        <taxon>Bacillati</taxon>
        <taxon>Actinomycetota</taxon>
        <taxon>Actinomycetes</taxon>
        <taxon>Mycobacteriales</taxon>
        <taxon>Mycobacteriaceae</taxon>
        <taxon>Mycolicibacterium</taxon>
    </lineage>
</organism>
<sequence length="62" mass="6669">MDDALDPETDDLVRWELELLAHDLGLTRPEFDPDPSSTPRMPASVIAATTACHPAAEPLGLS</sequence>
<evidence type="ECO:0000313" key="2">
    <source>
        <dbReference type="Proteomes" id="UP000465304"/>
    </source>
</evidence>
<dbReference type="AlphaFoldDB" id="A0A7I9ZK15"/>
<dbReference type="EMBL" id="BLLB01000002">
    <property type="protein sequence ID" value="GFH00978.1"/>
    <property type="molecule type" value="Genomic_DNA"/>
</dbReference>
<dbReference type="Proteomes" id="UP000465304">
    <property type="component" value="Unassembled WGS sequence"/>
</dbReference>
<accession>A0A7I9ZK15</accession>
<proteinExistence type="predicted"/>
<comment type="caution">
    <text evidence="1">The sequence shown here is derived from an EMBL/GenBank/DDBJ whole genome shotgun (WGS) entry which is preliminary data.</text>
</comment>
<protein>
    <submittedName>
        <fullName evidence="1">Uncharacterized protein</fullName>
    </submittedName>
</protein>
<reference evidence="1 2" key="1">
    <citation type="journal article" date="2019" name="Emerg. Microbes Infect.">
        <title>Comprehensive subspecies identification of 175 nontuberculous mycobacteria species based on 7547 genomic profiles.</title>
        <authorList>
            <person name="Matsumoto Y."/>
            <person name="Kinjo T."/>
            <person name="Motooka D."/>
            <person name="Nabeya D."/>
            <person name="Jung N."/>
            <person name="Uechi K."/>
            <person name="Horii T."/>
            <person name="Iida T."/>
            <person name="Fujita J."/>
            <person name="Nakamura S."/>
        </authorList>
    </citation>
    <scope>NUCLEOTIDE SEQUENCE [LARGE SCALE GENOMIC DNA]</scope>
    <source>
        <strain evidence="1 2">JCM 30996</strain>
    </source>
</reference>